<feature type="domain" description="ERAP1-like C-terminal" evidence="23">
    <location>
        <begin position="3366"/>
        <end position="3684"/>
    </location>
</feature>
<evidence type="ECO:0000259" key="23">
    <source>
        <dbReference type="Pfam" id="PF11838"/>
    </source>
</evidence>
<evidence type="ECO:0000313" key="25">
    <source>
        <dbReference type="EMBL" id="OWF38669.1"/>
    </source>
</evidence>
<dbReference type="Gene3D" id="1.25.50.20">
    <property type="match status" value="5"/>
</dbReference>
<evidence type="ECO:0000256" key="4">
    <source>
        <dbReference type="ARBA" id="ARBA00022438"/>
    </source>
</evidence>
<evidence type="ECO:0000256" key="11">
    <source>
        <dbReference type="ARBA" id="ARBA00022968"/>
    </source>
</evidence>
<organism evidence="25 26">
    <name type="scientific">Mizuhopecten yessoensis</name>
    <name type="common">Japanese scallop</name>
    <name type="synonym">Patinopecten yessoensis</name>
    <dbReference type="NCBI Taxonomy" id="6573"/>
    <lineage>
        <taxon>Eukaryota</taxon>
        <taxon>Metazoa</taxon>
        <taxon>Spiralia</taxon>
        <taxon>Lophotrochozoa</taxon>
        <taxon>Mollusca</taxon>
        <taxon>Bivalvia</taxon>
        <taxon>Autobranchia</taxon>
        <taxon>Pteriomorphia</taxon>
        <taxon>Pectinida</taxon>
        <taxon>Pectinoidea</taxon>
        <taxon>Pectinidae</taxon>
        <taxon>Mizuhopecten</taxon>
    </lineage>
</organism>
<evidence type="ECO:0000256" key="3">
    <source>
        <dbReference type="ARBA" id="ARBA00010136"/>
    </source>
</evidence>
<dbReference type="Pfam" id="PF17900">
    <property type="entry name" value="Peptidase_M1_N"/>
    <property type="match status" value="5"/>
</dbReference>
<keyword evidence="8 18" id="KW-0479">Metal-binding</keyword>
<feature type="domain" description="Peptidase M1 membrane alanine aminopeptidase" evidence="22">
    <location>
        <begin position="3056"/>
        <end position="3278"/>
    </location>
</feature>
<evidence type="ECO:0000256" key="13">
    <source>
        <dbReference type="ARBA" id="ARBA00023049"/>
    </source>
</evidence>
<sequence length="4604" mass="526123">MGRYESFTFSETASATSSYKSRKGCFVKITTGVVFVFVAVAIAIGVGLIVHFTEKDKSSSCAKDQVVLPGQTAAETGKNVKPGTGTTPSPPDLSKTCRNMATNNGGGICQACPHSTCPPHMTTAAPPVSHQTPAPQVEFIRLPKTIVPAEYDLVMTPHMYGPDPDQFTFDGSVDIKIKCKTATDKIIIHSKKLIIDKTTLRPEVAPEDIKIDNMSEDETQQLLTFTLNKNMLADSFYHLSIKFTGPLKKDLAGLYLSSYEQDGVTRYLATTQFQPTDARKAFPCFDEPGFKAIFKITVLRQTGWHSLSNSPIDSTEDRNGMKADMFAPTLPMSTYLVAFVVSKFGNSSGRTQHDIEYGAWAKPESVPYTQEALRLGINIITYYEQLFGIPFPLKKQDMIAIPDYPLGGMENWGLVTYREEAMLYNPKTNSEYTKQKVTKVIAHELSHQWFGDLVTMQWWDDLWLNEGFATYMEYVGTNFSHPDWNIFDQFTVGDLYDAFDFDGHRTSHPIYVPVSTPVQIGEIFDRISYSKGGSVIRMMRHFLGGDTFDTALTTYLNDLKYGVAEHNILFNKMNEQATKDGKKLPFTVKEIMDTWILQMNYPVVMVTRSEGGKLKMEQKRFLMDKHSTVPDKYNSTFGYIWKIPFSYTSSKEFDFDKDGTSITWLDGKTKDITDPRLPSPSDKDSWVIGNLQQYGVYRVTYEDNNWRALVKQLKTDHKAISTINRGQIIDDAWNLARSDQLNIEIPLEALEYLNQEMEYVVWVTAKQQLKFLDTMLSKTDAYGQFQSFMKKKVTQPYEKIKLHKPDSTHMESLFRSQIVATACSYGVEACVEDSKSLYQTWMDDPDNNPIPPDVQESVYCTAIADGGWEPWNFALEQLTKTIDVAQIALIQRTLACSREPWILRLYLNMALNSTYVRSQDTLTVIIHVSDNQIGNSMAWEFMVENWKYLRASFGGAWFSFDKLVTSLTKSFNTETELKKLRTFIDTHPDLGTGSTAFSQAVENTKNQQKFMEKNFNTIKAWLQRVSTSIEPVIVKDVRLPRSVIPKHYELELKPDMYGVDPSTFRFYGNVKIHVDCTVSTDNITLHINKLKIKETSVKVTEEGQGQRSISVSRIGYDEERQFLIVYTNLTASTKYVLSMDFDGPLKDDMTGLYLSSYTRGNKTIYLATTQMEPTDARKAFPCFDEPAMKATFQVTLLRKPHLMSLSNMPKQSTENRTNGFLADRYKTSRKMSTYLLAFVISDFVGKTAPTKHNITYGAWARPESVSQIDMALETGKETLTFYEDFFGIAFPLPKQDMIAIPDFAAGAMENWGLITYRENSMLYKKGVSSTSDKQWTTETITHELAHQWFGDLVTMNWWDDLWLNEGFATFVQHLGADHMHPDWKMFDQFVVKELQDSMDFDGLISSHPMYAPVKNPAQINEIFDKISYSKGASIIRMMRFFIGDDTFKRGIKKYLERASYANAVHEDLWYAMGNQTLLDGHPVDVKAIMDTWTLQMNFPVVSMTRIGGGKVKVTQKRYLRNPDAKDPGRFTSKYGYRWIIPLTLTTSNNPNFDTTPSDVILFGGNEQEMSLDSTLPDNGWVLANVMQYGYYRVNYDTQNWRSLIEQLKTDHTVIHVTNRAQIINDAWALAKSGDLDLTIALDTMEYLGNELDYVPWSAAIGELSYVEEMLVRTPLYGQFKKFMHKIIEKPFMKLGLDNTNSGHMESKARSIIVSIACGNEVTDCQEEASQRFQDWKDRPDINMIDPDVKRSVLCGGISEGGADEWDFLYSQYKQSIVANERIMMLYALGCSQQPWILSRYLAMSLEPNEVRKQDADYVIRYVSGNPIGRDLTWSFMQENWSIFMERYGSGTFSFSHMISAALASFNTDLDLEQIKTFQSAHPDMGSGTRAFEQSIEKTEGNVRWMKRNYDILKSWLGKVIGTGTKTSVQDVRLPRSVLPSLYELEIFPDFYKPDPKDFTFNGTVKIHISCMEATKNITLHINKLTVDESNIKLEAVSGDAVPAIVKVTHDEERQFLILNLETDLLSLVNYTIEMTYAGPLADDMVGLYYSSYQRGGETVYMATTQLEPTDARKTFPCFDEPNMKAQFKLTVIRKQELISLSNMQIQTSETRQPGFMADHYNVSPIMSTYLVAFVVCDFAHINGTTKNGIYYGALAPKEMINQAEFALDVGIDTITLYEEYFDIKFPLKKQEMIAIPDFAAGAMENWGLITYRETAMLYEPGVSSESNKQRVTTVITHELAHQWFGNLVTLDWWDDLWLNEGFATFVEYFGADHKFPDWTYFDIFTIEQVQRAFDFDALVTSHPLFAPVANPAQINEVFDAISYSKGASVIRMMRFFVGETSFQLGIQRYLKQREYKNADHNDLWAAMEEQIQSEGRSLEVKNIMNTWILQMNYPVVTLSKVSNTELRANQKRFLTNPNATDPGRFVSPYNYTWRVPITVTYKSNATFNHTDTYWHNNKEDVITLKTPMKDGDWFIANVQQYGYYRVNYEESNWGSLTNQLKTDHKVIHTINRGQLINDAWNLANAGEVSLKIALNMIDYLQDEMDYVPWHAALVQLGYTDSMLMRTELYGDYTTAIRNLISKPFESVGLNQKKTDGHLERMLRISMSSQACGYGIEGCVETATDMFQEWMVDSGNNKIDPDVKQAVYCTGIAKGGALEWDFLYSQYKTSNNAAEKKRILYSLSCSKEPWILSKYLEMSLDGAEVKKQDAGYVIRYVSGHSIGRDLAWNFIRAKWDILLTEFGGGSFSFANIIKDITSSFNTEFDLEQLRNFKVEHPDMGSGTRAYEQAVEKTETNIQWLKQNFETVRSWLQENTHKQLEVTDVRLPRSVLPYLYELDIYPDFYKNDPKDFEFTGEVSIHVSCVQATNNITLHSHSLTIDENSIKLNTAGDTAPNVVKVSYDLERQFLILELDSDLLAGRNYSFGISFSGRLKDDMVGLYYSSYQRANNTVYMATTQLEPTDARKTFPCFDEPNMKAQFKITVTRKPEFISLSNMQIERTETKAGDLRADHYNVSPIMSTYLVAFVVCDFAHINGTTKNGIYYGALAPKELIDQARFSLEVGIDTITLYEEFFDIKFPLKKQEMIAIPDFAAGAMENWGLITYRETAMLYEPGVSSESNKQRVTTVITHELAHQWFGNLVTLDWWDDLWLNEGFATFVEYFGADNKFPDWTYFDIFTIEQVQDAFDFDALLTSHPLFASVANPDQINEVFDTISYSKGASVIRMMRFFCGDKTFQLGIQRYLKQREFKNADHNDLWAAMEEQIKNESRVLEVKNIMNTWILQMNYPVVTLSKVSNTNIRATQKRYLTNPNAVDPGRFVSPYNYTWMIPTTITFKSDVNFNQTSVDVYWHNNKVDDITLRKPMQDGDWFLANVQQFGFYRVNYDSDNWVALTNQLKTDHKIIHTINRGQLINDAWNLANSGELSLQIALDMIDYLTEELDYVPWYAALAQLGYADEMLMRTEVYGDFTTVIRNLIAKPFESVGLHKKDTDGHLERMLRISMSSQACGYGIEECVETATNMFQEWMVDPGNNKIDPDVKQAVYCAGIAEGGALEWDFLYSQYKTSNNAAEKKRILYSLSCSKEPWILRKYLDMSLDSAEVRKQDASYVIIYVSHHSIGRDIAWNFVRDKWDTLMTEFGGGSFSFASLISGVTSSFNTEYDLQQLVDFKTENPDMGSGTRAYEQALEKTGSNIQWIKKNMETIRSWLGDNKGNTLSKVLTDVRLPRSVLPSSYELQMFPNFYEADPAQFTFNGNITMYVRCVERTNNITLHAVNLDIDEQTIRLADKTGGEVTVSKVSQDNDRQFVILHLSGYLTAGRNYTLSMSFSGQLGDNMVGMYYSSYQHGNKTIYMATTKMEPTHARKAFPCFDEPNMKAKFKITLVRKPALVSLSNMPVETKGNAWRDGYVADVYQESPVMSTYLVAMIVCDFQSTSNVTKNNVTYNAWATPEKINQASFALDVGISTLNLYEDFFGIRFPLPKQDMIAIPDFAAGAMENWGLITYRETAMLYEPGVSSESNKQRVTTVITHELAHQWFGNLVTLDWWDDLWLNEGFATFVEYFGADHKFPDWKYFEIFAVDELQDAFESDALVTSHPMFAAVYNPTQIREVFDSISYSKGASIIRMMKFFVGDDVFQKGIQRYLNSRIYQNAVHDDLWMSMANVSSLGSAVKDIMDTWTLQMNYPVVTMSRVNNTAIAVSQKRFLTSPNATDPMRFISPFNYKWKIPLTVTNKANPNFNQSSTDVLWFNDKQAQVHITGHEIKVGEWFLGNVQQFGYYRVNYDQSNWNALIKQLNTSHTVIHTINRGQIINDAWSLSKAGELDFLTALQTIEYLENEQEYAPWRAASNQFSYVSKMLMMSSVYGKYENVMKTLVTKPFQTIGMNATTTEGHTRKMLRILLTGLACRYNVESCVSTAKTLFKAWMDNSQDNTIDPDIKQAVYCTAIAEGGAEEWDFLNSQYKTSNNAAEKKRILYSLSCTKKAWILSKYLSLSLDPKQIRKQDIVSVISYVAGQSAGRDLTWNFISAKWDYLIGEFGQAQFSFANIIKGITRSFNTEFNMDQLLQFKRNHPEMSSGAQAFKQALEKTEANIRWMNENLNVISDWLNSRVKAR</sequence>
<dbReference type="GO" id="GO:0042277">
    <property type="term" value="F:peptide binding"/>
    <property type="evidence" value="ECO:0007669"/>
    <property type="project" value="TreeGrafter"/>
</dbReference>
<feature type="binding site" evidence="18">
    <location>
        <position position="2241"/>
    </location>
    <ligand>
        <name>Zn(2+)</name>
        <dbReference type="ChEBI" id="CHEBI:29105"/>
        <note>catalytic</note>
    </ligand>
</feature>
<evidence type="ECO:0000256" key="10">
    <source>
        <dbReference type="ARBA" id="ARBA00022833"/>
    </source>
</evidence>
<feature type="domain" description="Aminopeptidase N-like N-terminal" evidence="24">
    <location>
        <begin position="1952"/>
        <end position="2130"/>
    </location>
</feature>
<keyword evidence="7 21" id="KW-0812">Transmembrane</keyword>
<evidence type="ECO:0000259" key="22">
    <source>
        <dbReference type="Pfam" id="PF01433"/>
    </source>
</evidence>
<dbReference type="FunFam" id="2.60.40.1910:FF:000006">
    <property type="entry name" value="Aminopeptidase"/>
    <property type="match status" value="5"/>
</dbReference>
<dbReference type="InterPro" id="IPR001930">
    <property type="entry name" value="Peptidase_M1"/>
</dbReference>
<dbReference type="PANTHER" id="PTHR11533">
    <property type="entry name" value="PROTEASE M1 ZINC METALLOPROTEASE"/>
    <property type="match status" value="1"/>
</dbReference>
<evidence type="ECO:0000256" key="20">
    <source>
        <dbReference type="SAM" id="MobiDB-lite"/>
    </source>
</evidence>
<dbReference type="InterPro" id="IPR024571">
    <property type="entry name" value="ERAP1-like_C_dom"/>
</dbReference>
<evidence type="ECO:0000256" key="15">
    <source>
        <dbReference type="ARBA" id="ARBA00023157"/>
    </source>
</evidence>
<dbReference type="GO" id="GO:0006508">
    <property type="term" value="P:proteolysis"/>
    <property type="evidence" value="ECO:0007669"/>
    <property type="project" value="UniProtKB-KW"/>
</dbReference>
<feature type="transmembrane region" description="Helical" evidence="21">
    <location>
        <begin position="29"/>
        <end position="52"/>
    </location>
</feature>
<evidence type="ECO:0000313" key="26">
    <source>
        <dbReference type="Proteomes" id="UP000242188"/>
    </source>
</evidence>
<evidence type="ECO:0000259" key="24">
    <source>
        <dbReference type="Pfam" id="PF17900"/>
    </source>
</evidence>
<feature type="domain" description="Peptidase M1 membrane alanine aminopeptidase" evidence="22">
    <location>
        <begin position="2165"/>
        <end position="2387"/>
    </location>
</feature>
<keyword evidence="5" id="KW-1003">Cell membrane</keyword>
<feature type="domain" description="Aminopeptidase N-like N-terminal" evidence="24">
    <location>
        <begin position="3726"/>
        <end position="3917"/>
    </location>
</feature>
<feature type="binding site" evidence="18">
    <location>
        <position position="2260"/>
    </location>
    <ligand>
        <name>Zn(2+)</name>
        <dbReference type="ChEBI" id="CHEBI:29105"/>
        <note>catalytic</note>
    </ligand>
</feature>
<feature type="domain" description="Aminopeptidase N-like N-terminal" evidence="24">
    <location>
        <begin position="2833"/>
        <end position="3021"/>
    </location>
</feature>
<dbReference type="GO" id="GO:0005886">
    <property type="term" value="C:plasma membrane"/>
    <property type="evidence" value="ECO:0007669"/>
    <property type="project" value="UniProtKB-SubCell"/>
</dbReference>
<feature type="site" description="Transition state stabilizer" evidence="19">
    <location>
        <position position="2323"/>
    </location>
</feature>
<dbReference type="PANTHER" id="PTHR11533:SF294">
    <property type="entry name" value="THYROTROPIN-RELEASING HORMONE-DEGRADING ECTOENZYME"/>
    <property type="match status" value="1"/>
</dbReference>
<dbReference type="SUPFAM" id="SSF63737">
    <property type="entry name" value="Leukotriene A4 hydrolase N-terminal domain"/>
    <property type="match status" value="5"/>
</dbReference>
<keyword evidence="13" id="KW-0482">Metalloprotease</keyword>
<dbReference type="GO" id="GO:0070006">
    <property type="term" value="F:metalloaminopeptidase activity"/>
    <property type="evidence" value="ECO:0007669"/>
    <property type="project" value="TreeGrafter"/>
</dbReference>
<proteinExistence type="inferred from homology"/>
<feature type="region of interest" description="Disordered" evidence="20">
    <location>
        <begin position="72"/>
        <end position="94"/>
    </location>
</feature>
<dbReference type="GO" id="GO:0043171">
    <property type="term" value="P:peptide catabolic process"/>
    <property type="evidence" value="ECO:0007669"/>
    <property type="project" value="TreeGrafter"/>
</dbReference>
<evidence type="ECO:0000256" key="2">
    <source>
        <dbReference type="ARBA" id="ARBA00004606"/>
    </source>
</evidence>
<dbReference type="Pfam" id="PF01433">
    <property type="entry name" value="Peptidase_M1"/>
    <property type="match status" value="5"/>
</dbReference>
<dbReference type="GO" id="GO:0005615">
    <property type="term" value="C:extracellular space"/>
    <property type="evidence" value="ECO:0007669"/>
    <property type="project" value="TreeGrafter"/>
</dbReference>
<evidence type="ECO:0000256" key="7">
    <source>
        <dbReference type="ARBA" id="ARBA00022692"/>
    </source>
</evidence>
<evidence type="ECO:0000256" key="16">
    <source>
        <dbReference type="ARBA" id="ARBA00023180"/>
    </source>
</evidence>
<keyword evidence="9" id="KW-0378">Hydrolase</keyword>
<dbReference type="PRINTS" id="PR00756">
    <property type="entry name" value="ALADIPTASE"/>
</dbReference>
<dbReference type="Pfam" id="PF11838">
    <property type="entry name" value="ERAP1_C"/>
    <property type="match status" value="5"/>
</dbReference>
<evidence type="ECO:0000256" key="8">
    <source>
        <dbReference type="ARBA" id="ARBA00022723"/>
    </source>
</evidence>
<dbReference type="InterPro" id="IPR034016">
    <property type="entry name" value="M1_APN-typ"/>
</dbReference>
<dbReference type="InterPro" id="IPR014782">
    <property type="entry name" value="Peptidase_M1_dom"/>
</dbReference>
<feature type="active site" description="Proton acceptor" evidence="17">
    <location>
        <position position="2238"/>
    </location>
</feature>
<feature type="domain" description="Aminopeptidase N-like N-terminal" evidence="24">
    <location>
        <begin position="148"/>
        <end position="336"/>
    </location>
</feature>
<keyword evidence="4 25" id="KW-0031">Aminopeptidase</keyword>
<evidence type="ECO:0000256" key="5">
    <source>
        <dbReference type="ARBA" id="ARBA00022475"/>
    </source>
</evidence>
<gene>
    <name evidence="25" type="ORF">KP79_PYT23081</name>
</gene>
<dbReference type="FunFam" id="2.60.40.1730:FF:000012">
    <property type="entry name" value="Aminopeptidase N"/>
    <property type="match status" value="5"/>
</dbReference>
<keyword evidence="16" id="KW-0325">Glycoprotein</keyword>
<dbReference type="GO" id="GO:0008270">
    <property type="term" value="F:zinc ion binding"/>
    <property type="evidence" value="ECO:0007669"/>
    <property type="project" value="InterPro"/>
</dbReference>
<evidence type="ECO:0000256" key="19">
    <source>
        <dbReference type="PIRSR" id="PIRSR634016-4"/>
    </source>
</evidence>
<protein>
    <submittedName>
        <fullName evidence="25">Aminopeptidase N</fullName>
    </submittedName>
</protein>
<dbReference type="Gene3D" id="2.60.40.1730">
    <property type="entry name" value="tricorn interacting facor f3 domain"/>
    <property type="match status" value="5"/>
</dbReference>
<keyword evidence="11" id="KW-0735">Signal-anchor</keyword>
<keyword evidence="14 21" id="KW-0472">Membrane</keyword>
<dbReference type="FunFam" id="1.10.390.10:FF:000006">
    <property type="entry name" value="Puromycin-sensitive aminopeptidase"/>
    <property type="match status" value="1"/>
</dbReference>
<dbReference type="Gene3D" id="1.10.390.10">
    <property type="entry name" value="Neutral Protease Domain 2"/>
    <property type="match status" value="5"/>
</dbReference>
<evidence type="ECO:0000256" key="9">
    <source>
        <dbReference type="ARBA" id="ARBA00022801"/>
    </source>
</evidence>
<evidence type="ECO:0000256" key="14">
    <source>
        <dbReference type="ARBA" id="ARBA00023136"/>
    </source>
</evidence>
<reference evidence="25 26" key="1">
    <citation type="journal article" date="2017" name="Nat. Ecol. Evol.">
        <title>Scallop genome provides insights into evolution of bilaterian karyotype and development.</title>
        <authorList>
            <person name="Wang S."/>
            <person name="Zhang J."/>
            <person name="Jiao W."/>
            <person name="Li J."/>
            <person name="Xun X."/>
            <person name="Sun Y."/>
            <person name="Guo X."/>
            <person name="Huan P."/>
            <person name="Dong B."/>
            <person name="Zhang L."/>
            <person name="Hu X."/>
            <person name="Sun X."/>
            <person name="Wang J."/>
            <person name="Zhao C."/>
            <person name="Wang Y."/>
            <person name="Wang D."/>
            <person name="Huang X."/>
            <person name="Wang R."/>
            <person name="Lv J."/>
            <person name="Li Y."/>
            <person name="Zhang Z."/>
            <person name="Liu B."/>
            <person name="Lu W."/>
            <person name="Hui Y."/>
            <person name="Liang J."/>
            <person name="Zhou Z."/>
            <person name="Hou R."/>
            <person name="Li X."/>
            <person name="Liu Y."/>
            <person name="Li H."/>
            <person name="Ning X."/>
            <person name="Lin Y."/>
            <person name="Zhao L."/>
            <person name="Xing Q."/>
            <person name="Dou J."/>
            <person name="Li Y."/>
            <person name="Mao J."/>
            <person name="Guo H."/>
            <person name="Dou H."/>
            <person name="Li T."/>
            <person name="Mu C."/>
            <person name="Jiang W."/>
            <person name="Fu Q."/>
            <person name="Fu X."/>
            <person name="Miao Y."/>
            <person name="Liu J."/>
            <person name="Yu Q."/>
            <person name="Li R."/>
            <person name="Liao H."/>
            <person name="Li X."/>
            <person name="Kong Y."/>
            <person name="Jiang Z."/>
            <person name="Chourrout D."/>
            <person name="Li R."/>
            <person name="Bao Z."/>
        </authorList>
    </citation>
    <scope>NUCLEOTIDE SEQUENCE [LARGE SCALE GENOMIC DNA]</scope>
    <source>
        <strain evidence="25 26">PY_sf001</strain>
    </source>
</reference>
<keyword evidence="15" id="KW-1015">Disulfide bond</keyword>
<dbReference type="FunFam" id="1.25.50.20:FF:000001">
    <property type="entry name" value="Aminopeptidase"/>
    <property type="match status" value="5"/>
</dbReference>
<feature type="domain" description="ERAP1-like C-terminal" evidence="23">
    <location>
        <begin position="1580"/>
        <end position="1899"/>
    </location>
</feature>
<name>A0A210PQ87_MIZYE</name>
<feature type="domain" description="Peptidase M1 membrane alanine aminopeptidase" evidence="22">
    <location>
        <begin position="373"/>
        <end position="595"/>
    </location>
</feature>
<evidence type="ECO:0000256" key="17">
    <source>
        <dbReference type="PIRSR" id="PIRSR634016-1"/>
    </source>
</evidence>
<dbReference type="FunFam" id="1.10.390.10:FF:000001">
    <property type="entry name" value="Aminopeptidase"/>
    <property type="match status" value="3"/>
</dbReference>
<evidence type="ECO:0000256" key="12">
    <source>
        <dbReference type="ARBA" id="ARBA00022989"/>
    </source>
</evidence>
<keyword evidence="26" id="KW-1185">Reference proteome</keyword>
<keyword evidence="12 21" id="KW-1133">Transmembrane helix</keyword>
<dbReference type="GO" id="GO:0005737">
    <property type="term" value="C:cytoplasm"/>
    <property type="evidence" value="ECO:0007669"/>
    <property type="project" value="TreeGrafter"/>
</dbReference>
<dbReference type="CDD" id="cd09601">
    <property type="entry name" value="M1_APN-Q_like"/>
    <property type="match status" value="5"/>
</dbReference>
<feature type="domain" description="Peptidase M1 membrane alanine aminopeptidase" evidence="22">
    <location>
        <begin position="3952"/>
        <end position="4171"/>
    </location>
</feature>
<feature type="binding site" evidence="18">
    <location>
        <position position="2237"/>
    </location>
    <ligand>
        <name>Zn(2+)</name>
        <dbReference type="ChEBI" id="CHEBI:29105"/>
        <note>catalytic</note>
    </ligand>
</feature>
<feature type="domain" description="ERAP1-like C-terminal" evidence="23">
    <location>
        <begin position="686"/>
        <end position="1005"/>
    </location>
</feature>
<feature type="domain" description="ERAP1-like C-terminal" evidence="23">
    <location>
        <begin position="4260"/>
        <end position="4580"/>
    </location>
</feature>
<dbReference type="OrthoDB" id="10031169at2759"/>
<comment type="caution">
    <text evidence="25">The sequence shown here is derived from an EMBL/GenBank/DDBJ whole genome shotgun (WGS) entry which is preliminary data.</text>
</comment>
<dbReference type="FunFam" id="1.10.390.10:FF:000016">
    <property type="entry name" value="Glutamyl aminopeptidase"/>
    <property type="match status" value="1"/>
</dbReference>
<dbReference type="InterPro" id="IPR050344">
    <property type="entry name" value="Peptidase_M1_aminopeptidases"/>
</dbReference>
<keyword evidence="10 18" id="KW-0862">Zinc</keyword>
<evidence type="ECO:0000256" key="1">
    <source>
        <dbReference type="ARBA" id="ARBA00004236"/>
    </source>
</evidence>
<evidence type="ECO:0000256" key="6">
    <source>
        <dbReference type="ARBA" id="ARBA00022670"/>
    </source>
</evidence>
<comment type="similarity">
    <text evidence="3">Belongs to the peptidase M1 family.</text>
</comment>
<dbReference type="Gene3D" id="2.60.40.1910">
    <property type="match status" value="5"/>
</dbReference>
<comment type="cofactor">
    <cofactor evidence="18">
        <name>Zn(2+)</name>
        <dbReference type="ChEBI" id="CHEBI:29105"/>
    </cofactor>
    <text evidence="18">Binds 1 zinc ion per subunit.</text>
</comment>
<dbReference type="SUPFAM" id="SSF55486">
    <property type="entry name" value="Metalloproteases ('zincins'), catalytic domain"/>
    <property type="match status" value="5"/>
</dbReference>
<dbReference type="InterPro" id="IPR027268">
    <property type="entry name" value="Peptidase_M4/M1_CTD_sf"/>
</dbReference>
<dbReference type="EMBL" id="NEDP02005559">
    <property type="protein sequence ID" value="OWF38669.1"/>
    <property type="molecule type" value="Genomic_DNA"/>
</dbReference>
<accession>A0A210PQ87</accession>
<comment type="subcellular location">
    <subcellularLocation>
        <location evidence="1">Cell membrane</location>
    </subcellularLocation>
    <subcellularLocation>
        <location evidence="2">Membrane</location>
        <topology evidence="2">Single-pass type II membrane protein</topology>
    </subcellularLocation>
</comment>
<dbReference type="InterPro" id="IPR042097">
    <property type="entry name" value="Aminopeptidase_N-like_N_sf"/>
</dbReference>
<feature type="domain" description="Peptidase M1 membrane alanine aminopeptidase" evidence="22">
    <location>
        <begin position="1271"/>
        <end position="1492"/>
    </location>
</feature>
<evidence type="ECO:0000256" key="21">
    <source>
        <dbReference type="SAM" id="Phobius"/>
    </source>
</evidence>
<feature type="domain" description="ERAP1-like C-terminal" evidence="23">
    <location>
        <begin position="2473"/>
        <end position="2793"/>
    </location>
</feature>
<feature type="domain" description="Aminopeptidase N-like N-terminal" evidence="24">
    <location>
        <begin position="1045"/>
        <end position="1235"/>
    </location>
</feature>
<keyword evidence="6" id="KW-0645">Protease</keyword>
<dbReference type="Proteomes" id="UP000242188">
    <property type="component" value="Unassembled WGS sequence"/>
</dbReference>
<dbReference type="InterPro" id="IPR045357">
    <property type="entry name" value="Aminopeptidase_N-like_N"/>
</dbReference>
<evidence type="ECO:0000256" key="18">
    <source>
        <dbReference type="PIRSR" id="PIRSR634016-3"/>
    </source>
</evidence>